<evidence type="ECO:0000259" key="8">
    <source>
        <dbReference type="Pfam" id="PF13359"/>
    </source>
</evidence>
<keyword evidence="11" id="KW-1185">Reference proteome</keyword>
<name>A0A8S3Q9Z8_MYTED</name>
<feature type="domain" description="DDE Tnp4" evidence="8">
    <location>
        <begin position="151"/>
        <end position="308"/>
    </location>
</feature>
<dbReference type="PANTHER" id="PTHR22930:SF85">
    <property type="entry name" value="GH03217P-RELATED"/>
    <property type="match status" value="1"/>
</dbReference>
<dbReference type="PANTHER" id="PTHR22930">
    <property type="match status" value="1"/>
</dbReference>
<comment type="cofactor">
    <cofactor evidence="1">
        <name>a divalent metal cation</name>
        <dbReference type="ChEBI" id="CHEBI:60240"/>
    </cofactor>
</comment>
<feature type="domain" description="Transposase Helix-turn-helix" evidence="9">
    <location>
        <begin position="74"/>
        <end position="118"/>
    </location>
</feature>
<proteinExistence type="inferred from homology"/>
<evidence type="ECO:0000256" key="4">
    <source>
        <dbReference type="ARBA" id="ARBA00022722"/>
    </source>
</evidence>
<reference evidence="10" key="1">
    <citation type="submission" date="2021-03" db="EMBL/GenBank/DDBJ databases">
        <authorList>
            <person name="Bekaert M."/>
        </authorList>
    </citation>
    <scope>NUCLEOTIDE SEQUENCE</scope>
</reference>
<sequence length="320" mass="37758">MRFVLPHVNLTIRNRILEIEGIPHTYEARDVFSVLQNRPFDFWILSEESPRSFQELVLAITPRTVGFRYGVRFMTLENRLLMTLIWLRQYPTYSMLSQYFGISVPTVCTIIKKMWVILWEEVARTIVWPDRNTWHRRNGKWPEMPNVLGCIDGTSHEILVPQTEPQEEFYSGHRKFHCIHTQVVIDNEKNICHIHSGFLGHDNDAFAYQQMKRIGPGLDLDFPANGFILADSIYPNTRPLVTPYKANEIARLPRNEKKETRKFNKLHKKRRIFVEHVIKELKTFRVIGAIYRHTRWELSCIVEPCAGLAKRRAEFINNLD</sequence>
<evidence type="ECO:0000256" key="3">
    <source>
        <dbReference type="ARBA" id="ARBA00006958"/>
    </source>
</evidence>
<protein>
    <recommendedName>
        <fullName evidence="12">DDE Tnp4 domain-containing protein</fullName>
    </recommendedName>
</protein>
<evidence type="ECO:0000256" key="1">
    <source>
        <dbReference type="ARBA" id="ARBA00001968"/>
    </source>
</evidence>
<keyword evidence="7" id="KW-0539">Nucleus</keyword>
<comment type="caution">
    <text evidence="10">The sequence shown here is derived from an EMBL/GenBank/DDBJ whole genome shotgun (WGS) entry which is preliminary data.</text>
</comment>
<dbReference type="AlphaFoldDB" id="A0A8S3Q9Z8"/>
<accession>A0A8S3Q9Z8</accession>
<keyword evidence="5" id="KW-0479">Metal-binding</keyword>
<comment type="subcellular location">
    <subcellularLocation>
        <location evidence="2">Nucleus</location>
    </subcellularLocation>
</comment>
<evidence type="ECO:0000313" key="10">
    <source>
        <dbReference type="EMBL" id="CAG2190810.1"/>
    </source>
</evidence>
<dbReference type="EMBL" id="CAJPWZ010000341">
    <property type="protein sequence ID" value="CAG2190810.1"/>
    <property type="molecule type" value="Genomic_DNA"/>
</dbReference>
<evidence type="ECO:0000313" key="11">
    <source>
        <dbReference type="Proteomes" id="UP000683360"/>
    </source>
</evidence>
<evidence type="ECO:0000256" key="6">
    <source>
        <dbReference type="ARBA" id="ARBA00022801"/>
    </source>
</evidence>
<dbReference type="InterPro" id="IPR027806">
    <property type="entry name" value="HARBI1_dom"/>
</dbReference>
<keyword evidence="6" id="KW-0378">Hydrolase</keyword>
<evidence type="ECO:0000256" key="5">
    <source>
        <dbReference type="ARBA" id="ARBA00022723"/>
    </source>
</evidence>
<evidence type="ECO:0000259" key="9">
    <source>
        <dbReference type="Pfam" id="PF13613"/>
    </source>
</evidence>
<dbReference type="GO" id="GO:0004518">
    <property type="term" value="F:nuclease activity"/>
    <property type="evidence" value="ECO:0007669"/>
    <property type="project" value="UniProtKB-KW"/>
</dbReference>
<dbReference type="GO" id="GO:0016787">
    <property type="term" value="F:hydrolase activity"/>
    <property type="evidence" value="ECO:0007669"/>
    <property type="project" value="UniProtKB-KW"/>
</dbReference>
<dbReference type="InterPro" id="IPR045249">
    <property type="entry name" value="HARBI1-like"/>
</dbReference>
<gene>
    <name evidence="10" type="ORF">MEDL_6070</name>
</gene>
<evidence type="ECO:0008006" key="12">
    <source>
        <dbReference type="Google" id="ProtNLM"/>
    </source>
</evidence>
<evidence type="ECO:0000256" key="7">
    <source>
        <dbReference type="ARBA" id="ARBA00023242"/>
    </source>
</evidence>
<evidence type="ECO:0000256" key="2">
    <source>
        <dbReference type="ARBA" id="ARBA00004123"/>
    </source>
</evidence>
<dbReference type="OrthoDB" id="5978462at2759"/>
<organism evidence="10 11">
    <name type="scientific">Mytilus edulis</name>
    <name type="common">Blue mussel</name>
    <dbReference type="NCBI Taxonomy" id="6550"/>
    <lineage>
        <taxon>Eukaryota</taxon>
        <taxon>Metazoa</taxon>
        <taxon>Spiralia</taxon>
        <taxon>Lophotrochozoa</taxon>
        <taxon>Mollusca</taxon>
        <taxon>Bivalvia</taxon>
        <taxon>Autobranchia</taxon>
        <taxon>Pteriomorphia</taxon>
        <taxon>Mytilida</taxon>
        <taxon>Mytiloidea</taxon>
        <taxon>Mytilidae</taxon>
        <taxon>Mytilinae</taxon>
        <taxon>Mytilus</taxon>
    </lineage>
</organism>
<dbReference type="GO" id="GO:0046872">
    <property type="term" value="F:metal ion binding"/>
    <property type="evidence" value="ECO:0007669"/>
    <property type="project" value="UniProtKB-KW"/>
</dbReference>
<dbReference type="Proteomes" id="UP000683360">
    <property type="component" value="Unassembled WGS sequence"/>
</dbReference>
<dbReference type="InterPro" id="IPR027805">
    <property type="entry name" value="Transposase_HTH_dom"/>
</dbReference>
<dbReference type="Pfam" id="PF13359">
    <property type="entry name" value="DDE_Tnp_4"/>
    <property type="match status" value="1"/>
</dbReference>
<dbReference type="Pfam" id="PF13613">
    <property type="entry name" value="HTH_Tnp_4"/>
    <property type="match status" value="1"/>
</dbReference>
<keyword evidence="4" id="KW-0540">Nuclease</keyword>
<dbReference type="GO" id="GO:0005634">
    <property type="term" value="C:nucleus"/>
    <property type="evidence" value="ECO:0007669"/>
    <property type="project" value="UniProtKB-SubCell"/>
</dbReference>
<comment type="similarity">
    <text evidence="3">Belongs to the HARBI1 family.</text>
</comment>